<dbReference type="GeneID" id="301848057"/>
<dbReference type="GO" id="GO:0032993">
    <property type="term" value="C:protein-DNA complex"/>
    <property type="evidence" value="ECO:0007669"/>
    <property type="project" value="TreeGrafter"/>
</dbReference>
<dbReference type="SUPFAM" id="SSF53850">
    <property type="entry name" value="Periplasmic binding protein-like II"/>
    <property type="match status" value="1"/>
</dbReference>
<keyword evidence="4" id="KW-0804">Transcription</keyword>
<dbReference type="AlphaFoldDB" id="A0A3N2H7S9"/>
<evidence type="ECO:0000256" key="1">
    <source>
        <dbReference type="ARBA" id="ARBA00009437"/>
    </source>
</evidence>
<reference evidence="6 7" key="1">
    <citation type="submission" date="2018-11" db="EMBL/GenBank/DDBJ databases">
        <title>Sequencing the genomes of 1000 actinobacteria strains.</title>
        <authorList>
            <person name="Klenk H.-P."/>
        </authorList>
    </citation>
    <scope>NUCLEOTIDE SEQUENCE [LARGE SCALE GENOMIC DNA]</scope>
    <source>
        <strain evidence="6 7">DSM 44348</strain>
    </source>
</reference>
<dbReference type="EMBL" id="RKHY01000001">
    <property type="protein sequence ID" value="ROS44370.1"/>
    <property type="molecule type" value="Genomic_DNA"/>
</dbReference>
<protein>
    <submittedName>
        <fullName evidence="6">DNA-binding transcriptional LysR family regulator</fullName>
    </submittedName>
</protein>
<comment type="caution">
    <text evidence="6">The sequence shown here is derived from an EMBL/GenBank/DDBJ whole genome shotgun (WGS) entry which is preliminary data.</text>
</comment>
<dbReference type="GO" id="GO:0003700">
    <property type="term" value="F:DNA-binding transcription factor activity"/>
    <property type="evidence" value="ECO:0007669"/>
    <property type="project" value="InterPro"/>
</dbReference>
<sequence length="296" mass="32066">MDVRSLRYALTLAEELHFGRAARAHYIAAQPFGRRIQELERELGVKLFERTSRRVALTPAGERFLPRARRVLAEMDELIRTAEGDHAEPILRVGVLGFGLADRWAATRTLLATHHPELELSYRELDWTTQYDAVRTGEVDVAVLHDVGGADDLLVEPVMNTARCAVVPAESELAGAGRLSAADIADVPRVKLGGQPGLVDWGGAPTRRDVEVRSPAHVATAVATTGRIGFHGEPATRFFPHPGVRYLPLEGPDPVVAIASRRNDRRDTVAAFRAATLASPAADSLAAAQAEDAVES</sequence>
<dbReference type="InterPro" id="IPR000847">
    <property type="entry name" value="LysR_HTH_N"/>
</dbReference>
<dbReference type="Gene3D" id="3.40.190.10">
    <property type="entry name" value="Periplasmic binding protein-like II"/>
    <property type="match status" value="2"/>
</dbReference>
<dbReference type="Pfam" id="PF03466">
    <property type="entry name" value="LysR_substrate"/>
    <property type="match status" value="1"/>
</dbReference>
<dbReference type="InterPro" id="IPR036390">
    <property type="entry name" value="WH_DNA-bd_sf"/>
</dbReference>
<dbReference type="Gene3D" id="1.10.10.10">
    <property type="entry name" value="Winged helix-like DNA-binding domain superfamily/Winged helix DNA-binding domain"/>
    <property type="match status" value="1"/>
</dbReference>
<keyword evidence="3 6" id="KW-0238">DNA-binding</keyword>
<name>A0A3N2H7S9_9PSEU</name>
<evidence type="ECO:0000259" key="5">
    <source>
        <dbReference type="PROSITE" id="PS50931"/>
    </source>
</evidence>
<dbReference type="Pfam" id="PF00126">
    <property type="entry name" value="HTH_1"/>
    <property type="match status" value="1"/>
</dbReference>
<evidence type="ECO:0000313" key="7">
    <source>
        <dbReference type="Proteomes" id="UP000274843"/>
    </source>
</evidence>
<dbReference type="SUPFAM" id="SSF46785">
    <property type="entry name" value="Winged helix' DNA-binding domain"/>
    <property type="match status" value="1"/>
</dbReference>
<evidence type="ECO:0000256" key="3">
    <source>
        <dbReference type="ARBA" id="ARBA00023125"/>
    </source>
</evidence>
<dbReference type="InterPro" id="IPR036388">
    <property type="entry name" value="WH-like_DNA-bd_sf"/>
</dbReference>
<evidence type="ECO:0000256" key="2">
    <source>
        <dbReference type="ARBA" id="ARBA00023015"/>
    </source>
</evidence>
<keyword evidence="2" id="KW-0805">Transcription regulation</keyword>
<feature type="domain" description="HTH lysR-type" evidence="5">
    <location>
        <begin position="1"/>
        <end position="58"/>
    </location>
</feature>
<dbReference type="Proteomes" id="UP000274843">
    <property type="component" value="Unassembled WGS sequence"/>
</dbReference>
<accession>A0A3N2H7S9</accession>
<evidence type="ECO:0000313" key="6">
    <source>
        <dbReference type="EMBL" id="ROS44370.1"/>
    </source>
</evidence>
<dbReference type="FunFam" id="1.10.10.10:FF:000001">
    <property type="entry name" value="LysR family transcriptional regulator"/>
    <property type="match status" value="1"/>
</dbReference>
<comment type="similarity">
    <text evidence="1">Belongs to the LysR transcriptional regulatory family.</text>
</comment>
<dbReference type="PANTHER" id="PTHR30346:SF0">
    <property type="entry name" value="HCA OPERON TRANSCRIPTIONAL ACTIVATOR HCAR"/>
    <property type="match status" value="1"/>
</dbReference>
<dbReference type="InterPro" id="IPR005119">
    <property type="entry name" value="LysR_subst-bd"/>
</dbReference>
<dbReference type="RefSeq" id="WP_123686352.1">
    <property type="nucleotide sequence ID" value="NZ_RKHY01000001.1"/>
</dbReference>
<dbReference type="GO" id="GO:0003677">
    <property type="term" value="F:DNA binding"/>
    <property type="evidence" value="ECO:0007669"/>
    <property type="project" value="UniProtKB-KW"/>
</dbReference>
<proteinExistence type="inferred from homology"/>
<organism evidence="6 7">
    <name type="scientific">Amycolatopsis thermoflava</name>
    <dbReference type="NCBI Taxonomy" id="84480"/>
    <lineage>
        <taxon>Bacteria</taxon>
        <taxon>Bacillati</taxon>
        <taxon>Actinomycetota</taxon>
        <taxon>Actinomycetes</taxon>
        <taxon>Pseudonocardiales</taxon>
        <taxon>Pseudonocardiaceae</taxon>
        <taxon>Amycolatopsis</taxon>
        <taxon>Amycolatopsis methanolica group</taxon>
    </lineage>
</organism>
<evidence type="ECO:0000256" key="4">
    <source>
        <dbReference type="ARBA" id="ARBA00023163"/>
    </source>
</evidence>
<gene>
    <name evidence="6" type="ORF">EDD35_6811</name>
</gene>
<keyword evidence="7" id="KW-1185">Reference proteome</keyword>
<dbReference type="PROSITE" id="PS50931">
    <property type="entry name" value="HTH_LYSR"/>
    <property type="match status" value="1"/>
</dbReference>
<dbReference type="PANTHER" id="PTHR30346">
    <property type="entry name" value="TRANSCRIPTIONAL DUAL REGULATOR HCAR-RELATED"/>
    <property type="match status" value="1"/>
</dbReference>